<dbReference type="EMBL" id="CAJOAY010001719">
    <property type="protein sequence ID" value="CAF3878527.1"/>
    <property type="molecule type" value="Genomic_DNA"/>
</dbReference>
<evidence type="ECO:0000313" key="3">
    <source>
        <dbReference type="EMBL" id="CAF3647960.1"/>
    </source>
</evidence>
<name>A0A819G4P1_9BILA</name>
<dbReference type="Proteomes" id="UP000663881">
    <property type="component" value="Unassembled WGS sequence"/>
</dbReference>
<reference evidence="4" key="1">
    <citation type="submission" date="2021-02" db="EMBL/GenBank/DDBJ databases">
        <authorList>
            <person name="Nowell W R."/>
        </authorList>
    </citation>
    <scope>NUCLEOTIDE SEQUENCE</scope>
</reference>
<gene>
    <name evidence="2" type="ORF">JYZ213_LOCUS37793</name>
    <name evidence="4" type="ORF">OKA104_LOCUS23008</name>
    <name evidence="3" type="ORF">OXD698_LOCUS8851</name>
    <name evidence="1" type="ORF">VCS650_LOCUS7046</name>
</gene>
<dbReference type="EMBL" id="CAJOAZ010000435">
    <property type="protein sequence ID" value="CAF3647960.1"/>
    <property type="molecule type" value="Genomic_DNA"/>
</dbReference>
<comment type="caution">
    <text evidence="4">The sequence shown here is derived from an EMBL/GenBank/DDBJ whole genome shotgun (WGS) entry which is preliminary data.</text>
</comment>
<evidence type="ECO:0000313" key="2">
    <source>
        <dbReference type="EMBL" id="CAF1401689.1"/>
    </source>
</evidence>
<sequence>MMDFSAEESPMLIGITRRSLEGNNSLPTLEYEFKVLFKGHHLMNTQKELNLETLLNELDDFRTEFYENETQLMNPFNFAKETLLCPEIILEIANYLSLNDAVTVFSIDILELLSKYKVLLPLVQPSRLFMKKTIQTIDNTQIISLCLDAIHFTSTMQLASSLIFNNIMSLTLMNFQRLDDTNVFKTYFPKLKRLSLHYNDGVDFHHLCEIFNQIQVPIKQFEIYCDYIRCFHYRTPLIFPKTNKYNPTVESFLIHLRSLIMPMNWCSQKHDTCFLKTTTNFIRSMGSIRSVRFIINRGNVSKLFDVHQWKTLEMCDNLKNVTIKVIKNTSQDTQLTQKILKTQSELLKFRQPIQLHVKFK</sequence>
<organism evidence="4 5">
    <name type="scientific">Adineta steineri</name>
    <dbReference type="NCBI Taxonomy" id="433720"/>
    <lineage>
        <taxon>Eukaryota</taxon>
        <taxon>Metazoa</taxon>
        <taxon>Spiralia</taxon>
        <taxon>Gnathifera</taxon>
        <taxon>Rotifera</taxon>
        <taxon>Eurotatoria</taxon>
        <taxon>Bdelloidea</taxon>
        <taxon>Adinetida</taxon>
        <taxon>Adinetidae</taxon>
        <taxon>Adineta</taxon>
    </lineage>
</organism>
<dbReference type="Proteomes" id="UP000663844">
    <property type="component" value="Unassembled WGS sequence"/>
</dbReference>
<evidence type="ECO:0000313" key="5">
    <source>
        <dbReference type="Proteomes" id="UP000663881"/>
    </source>
</evidence>
<accession>A0A819G4P1</accession>
<dbReference type="EMBL" id="CAJNOG010001045">
    <property type="protein sequence ID" value="CAF1401689.1"/>
    <property type="molecule type" value="Genomic_DNA"/>
</dbReference>
<dbReference type="EMBL" id="CAJNON010000044">
    <property type="protein sequence ID" value="CAF0858180.1"/>
    <property type="molecule type" value="Genomic_DNA"/>
</dbReference>
<protein>
    <recommendedName>
        <fullName evidence="6">F-box domain-containing protein</fullName>
    </recommendedName>
</protein>
<evidence type="ECO:0008006" key="6">
    <source>
        <dbReference type="Google" id="ProtNLM"/>
    </source>
</evidence>
<dbReference type="AlphaFoldDB" id="A0A819G4P1"/>
<evidence type="ECO:0000313" key="1">
    <source>
        <dbReference type="EMBL" id="CAF0858180.1"/>
    </source>
</evidence>
<dbReference type="Proteomes" id="UP000663845">
    <property type="component" value="Unassembled WGS sequence"/>
</dbReference>
<dbReference type="Proteomes" id="UP000663891">
    <property type="component" value="Unassembled WGS sequence"/>
</dbReference>
<proteinExistence type="predicted"/>
<evidence type="ECO:0000313" key="4">
    <source>
        <dbReference type="EMBL" id="CAF3878527.1"/>
    </source>
</evidence>